<evidence type="ECO:0000313" key="3">
    <source>
        <dbReference type="Proteomes" id="UP001362999"/>
    </source>
</evidence>
<dbReference type="AlphaFoldDB" id="A0AAW0EJG2"/>
<feature type="compositionally biased region" description="Polar residues" evidence="1">
    <location>
        <begin position="12"/>
        <end position="46"/>
    </location>
</feature>
<organism evidence="2 3">
    <name type="scientific">Favolaschia claudopus</name>
    <dbReference type="NCBI Taxonomy" id="2862362"/>
    <lineage>
        <taxon>Eukaryota</taxon>
        <taxon>Fungi</taxon>
        <taxon>Dikarya</taxon>
        <taxon>Basidiomycota</taxon>
        <taxon>Agaricomycotina</taxon>
        <taxon>Agaricomycetes</taxon>
        <taxon>Agaricomycetidae</taxon>
        <taxon>Agaricales</taxon>
        <taxon>Marasmiineae</taxon>
        <taxon>Mycenaceae</taxon>
        <taxon>Favolaschia</taxon>
    </lineage>
</organism>
<evidence type="ECO:0000256" key="1">
    <source>
        <dbReference type="SAM" id="MobiDB-lite"/>
    </source>
</evidence>
<dbReference type="InterPro" id="IPR032675">
    <property type="entry name" value="LRR_dom_sf"/>
</dbReference>
<name>A0AAW0EJG2_9AGAR</name>
<reference evidence="2 3" key="1">
    <citation type="journal article" date="2024" name="J Genomics">
        <title>Draft genome sequencing and assembly of Favolaschia claudopus CIRM-BRFM 2984 isolated from oak limbs.</title>
        <authorList>
            <person name="Navarro D."/>
            <person name="Drula E."/>
            <person name="Chaduli D."/>
            <person name="Cazenave R."/>
            <person name="Ahrendt S."/>
            <person name="Wang J."/>
            <person name="Lipzen A."/>
            <person name="Daum C."/>
            <person name="Barry K."/>
            <person name="Grigoriev I.V."/>
            <person name="Favel A."/>
            <person name="Rosso M.N."/>
            <person name="Martin F."/>
        </authorList>
    </citation>
    <scope>NUCLEOTIDE SEQUENCE [LARGE SCALE GENOMIC DNA]</scope>
    <source>
        <strain evidence="2 3">CIRM-BRFM 2984</strain>
    </source>
</reference>
<dbReference type="Gene3D" id="3.80.10.10">
    <property type="entry name" value="Ribonuclease Inhibitor"/>
    <property type="match status" value="1"/>
</dbReference>
<proteinExistence type="predicted"/>
<feature type="compositionally biased region" description="Low complexity" evidence="1">
    <location>
        <begin position="78"/>
        <end position="105"/>
    </location>
</feature>
<gene>
    <name evidence="2" type="ORF">R3P38DRAFT_2493150</name>
</gene>
<feature type="compositionally biased region" description="Basic residues" evidence="1">
    <location>
        <begin position="1"/>
        <end position="11"/>
    </location>
</feature>
<dbReference type="EMBL" id="JAWWNJ010000001">
    <property type="protein sequence ID" value="KAK7064945.1"/>
    <property type="molecule type" value="Genomic_DNA"/>
</dbReference>
<evidence type="ECO:0000313" key="2">
    <source>
        <dbReference type="EMBL" id="KAK7064945.1"/>
    </source>
</evidence>
<protein>
    <submittedName>
        <fullName evidence="2">Uncharacterized protein</fullName>
    </submittedName>
</protein>
<sequence length="677" mass="74099">MPNFLKSRRSKANLSTSTAASDAFKSANSTPPRTAHSAKSSISTGNRPPVPPRSDARPAPLGSSNFAENLDPFDALLASRSKPPTPTSAKSPQSRPRSLSSSASSHPRDSLWPPVSSLTSPWTSPKSSWPSASLSAREQCVRSTALLVKILGFIDYGSDREGIRQQRQSLLWVALSSKSVSATALRVLWSRLDNILPLLYLLPSFGIRGGKYGLYGASPPHEWQKFDQHASYVKAIHYEDIPSTIQVDSAVFVRLILRNANSSVLPYLERFVCKSSVRPSDSEIMVYLQSPLRVLELGVFVPGTLFSSETGKMTATREAIVSSLSTNPGRISHLVLIDQPFSLLSEGIPLHNLTSLEFRAMFGVMDVNLLRHIGSLPHLRSLTADSGFFTGLNLSNIGTRLTGTLRPPVNGGGPPQRPASSQGTLFSHLTYLELERHPSLPLSTIALFLQLIGSQRLRTLILSVRPARKAARAGAKDGSDPHDLAADPLFSIAARWSRTLRHLTLEIDHNHSTIYNFLRHLPALRTLRLTGFIHVPADADIFSLFEGLQALDVLELKLRDGADPPGHMPLDMQGLVRLVRTCPTLRVVDVGLRVPAHAPPSSTWPISQALRAVRVHHADQTPNTVWLARYLDRLFPRLGSVRYVGAGGDGEGDEAERAAWAQVQELVFAFQDVRRGE</sequence>
<dbReference type="SUPFAM" id="SSF52047">
    <property type="entry name" value="RNI-like"/>
    <property type="match status" value="1"/>
</dbReference>
<keyword evidence="3" id="KW-1185">Reference proteome</keyword>
<accession>A0AAW0EJG2</accession>
<feature type="region of interest" description="Disordered" evidence="1">
    <location>
        <begin position="1"/>
        <end position="123"/>
    </location>
</feature>
<dbReference type="Proteomes" id="UP001362999">
    <property type="component" value="Unassembled WGS sequence"/>
</dbReference>
<comment type="caution">
    <text evidence="2">The sequence shown here is derived from an EMBL/GenBank/DDBJ whole genome shotgun (WGS) entry which is preliminary data.</text>
</comment>